<dbReference type="RefSeq" id="WP_264417439.1">
    <property type="nucleotide sequence ID" value="NZ_JAPDFL010000001.1"/>
</dbReference>
<name>A0ABT3H2D0_9RHOB</name>
<organism evidence="1 2">
    <name type="scientific">Pararhodobacter zhoushanensis</name>
    <dbReference type="NCBI Taxonomy" id="2479545"/>
    <lineage>
        <taxon>Bacteria</taxon>
        <taxon>Pseudomonadati</taxon>
        <taxon>Pseudomonadota</taxon>
        <taxon>Alphaproteobacteria</taxon>
        <taxon>Rhodobacterales</taxon>
        <taxon>Paracoccaceae</taxon>
        <taxon>Pararhodobacter</taxon>
    </lineage>
</organism>
<sequence length="373" mass="41817">MPLFAILRKTSDFWKPLMGFMDRQGNVKIEPQFLNTVLYQRKVFSDAGYTVVQRPGAKQPIVIDEGGETVFEFPKDHQPINFAAPDAHGIFGVVHEVDAGNQELWKLDGREFYFLGETRYYAMRIDGSIAFEAYISKAMNGFYVFSKSPKATEKRGLMNHEGQVIIPPIYDRISLSQTDPYVTVVKDGAANILTYEGSPVFPRSFQIDDPFFLPTVEDGLWIVAKSDQSHADVYDVASTAVIGQLPMTFSSPTLPIVIPRLSGGVVRINDACKGSMYLYPDGRPVMPGVSGRPRWFKPEMQTGDFHDGRASFRLGKVSGYLDLSGEAAIAAQFNSDHPFQHGLARVRYPADGNSLDRYSYIDREGNVVWHQEY</sequence>
<gene>
    <name evidence="1" type="ORF">OKW52_17500</name>
</gene>
<reference evidence="1 2" key="1">
    <citation type="submission" date="2022-10" db="EMBL/GenBank/DDBJ databases">
        <title>Pararhodobacter sp. nov., isolated from marine algae.</title>
        <authorList>
            <person name="Choi B.J."/>
            <person name="Kim J.M."/>
            <person name="Lee J.K."/>
            <person name="Choi D.G."/>
            <person name="Jeon C.O."/>
        </authorList>
    </citation>
    <scope>NUCLEOTIDE SEQUENCE [LARGE SCALE GENOMIC DNA]</scope>
    <source>
        <strain evidence="1 2">ZQ420</strain>
    </source>
</reference>
<dbReference type="Proteomes" id="UP001208938">
    <property type="component" value="Unassembled WGS sequence"/>
</dbReference>
<comment type="caution">
    <text evidence="1">The sequence shown here is derived from an EMBL/GenBank/DDBJ whole genome shotgun (WGS) entry which is preliminary data.</text>
</comment>
<protein>
    <submittedName>
        <fullName evidence="1">WG repeat-containing protein</fullName>
    </submittedName>
</protein>
<dbReference type="EMBL" id="JAPDFL010000001">
    <property type="protein sequence ID" value="MCW1934001.1"/>
    <property type="molecule type" value="Genomic_DNA"/>
</dbReference>
<proteinExistence type="predicted"/>
<accession>A0ABT3H2D0</accession>
<dbReference type="InterPro" id="IPR032774">
    <property type="entry name" value="WG_beta_rep"/>
</dbReference>
<keyword evidence="2" id="KW-1185">Reference proteome</keyword>
<evidence type="ECO:0000313" key="1">
    <source>
        <dbReference type="EMBL" id="MCW1934001.1"/>
    </source>
</evidence>
<dbReference type="PANTHER" id="PTHR37841">
    <property type="entry name" value="GLR2918 PROTEIN"/>
    <property type="match status" value="1"/>
</dbReference>
<evidence type="ECO:0000313" key="2">
    <source>
        <dbReference type="Proteomes" id="UP001208938"/>
    </source>
</evidence>
<dbReference type="Pfam" id="PF14903">
    <property type="entry name" value="WG_beta_rep"/>
    <property type="match status" value="3"/>
</dbReference>
<dbReference type="PANTHER" id="PTHR37841:SF1">
    <property type="entry name" value="DUF3298 DOMAIN-CONTAINING PROTEIN"/>
    <property type="match status" value="1"/>
</dbReference>